<feature type="non-terminal residue" evidence="2">
    <location>
        <position position="68"/>
    </location>
</feature>
<proteinExistence type="predicted"/>
<name>A0AAV7RSG4_PLEWA</name>
<reference evidence="2" key="1">
    <citation type="journal article" date="2022" name="bioRxiv">
        <title>Sequencing and chromosome-scale assembly of the giantPleurodeles waltlgenome.</title>
        <authorList>
            <person name="Brown T."/>
            <person name="Elewa A."/>
            <person name="Iarovenko S."/>
            <person name="Subramanian E."/>
            <person name="Araus A.J."/>
            <person name="Petzold A."/>
            <person name="Susuki M."/>
            <person name="Suzuki K.-i.T."/>
            <person name="Hayashi T."/>
            <person name="Toyoda A."/>
            <person name="Oliveira C."/>
            <person name="Osipova E."/>
            <person name="Leigh N.D."/>
            <person name="Simon A."/>
            <person name="Yun M.H."/>
        </authorList>
    </citation>
    <scope>NUCLEOTIDE SEQUENCE</scope>
    <source>
        <strain evidence="2">20211129_DDA</strain>
        <tissue evidence="2">Liver</tissue>
    </source>
</reference>
<evidence type="ECO:0000313" key="2">
    <source>
        <dbReference type="EMBL" id="KAJ1153843.1"/>
    </source>
</evidence>
<dbReference type="EMBL" id="JANPWB010000009">
    <property type="protein sequence ID" value="KAJ1153843.1"/>
    <property type="molecule type" value="Genomic_DNA"/>
</dbReference>
<comment type="caution">
    <text evidence="2">The sequence shown here is derived from an EMBL/GenBank/DDBJ whole genome shotgun (WGS) entry which is preliminary data.</text>
</comment>
<feature type="transmembrane region" description="Helical" evidence="1">
    <location>
        <begin position="21"/>
        <end position="41"/>
    </location>
</feature>
<sequence length="68" mass="8068">SRTFTQVRQRWGLARCPVRTKLLRLLLWIHFWPFGILLIGVCKVETIYKNSTATHAFVWWKKLLQSPG</sequence>
<evidence type="ECO:0000256" key="1">
    <source>
        <dbReference type="SAM" id="Phobius"/>
    </source>
</evidence>
<keyword evidence="3" id="KW-1185">Reference proteome</keyword>
<keyword evidence="1" id="KW-0812">Transmembrane</keyword>
<feature type="non-terminal residue" evidence="2">
    <location>
        <position position="1"/>
    </location>
</feature>
<gene>
    <name evidence="2" type="ORF">NDU88_006601</name>
</gene>
<accession>A0AAV7RSG4</accession>
<dbReference type="AlphaFoldDB" id="A0AAV7RSG4"/>
<organism evidence="2 3">
    <name type="scientific">Pleurodeles waltl</name>
    <name type="common">Iberian ribbed newt</name>
    <dbReference type="NCBI Taxonomy" id="8319"/>
    <lineage>
        <taxon>Eukaryota</taxon>
        <taxon>Metazoa</taxon>
        <taxon>Chordata</taxon>
        <taxon>Craniata</taxon>
        <taxon>Vertebrata</taxon>
        <taxon>Euteleostomi</taxon>
        <taxon>Amphibia</taxon>
        <taxon>Batrachia</taxon>
        <taxon>Caudata</taxon>
        <taxon>Salamandroidea</taxon>
        <taxon>Salamandridae</taxon>
        <taxon>Pleurodelinae</taxon>
        <taxon>Pleurodeles</taxon>
    </lineage>
</organism>
<keyword evidence="1" id="KW-0472">Membrane</keyword>
<keyword evidence="1" id="KW-1133">Transmembrane helix</keyword>
<evidence type="ECO:0000313" key="3">
    <source>
        <dbReference type="Proteomes" id="UP001066276"/>
    </source>
</evidence>
<dbReference type="Proteomes" id="UP001066276">
    <property type="component" value="Chromosome 5"/>
</dbReference>
<protein>
    <submittedName>
        <fullName evidence="2">Uncharacterized protein</fullName>
    </submittedName>
</protein>